<dbReference type="PANTHER" id="PTHR33800:SF1">
    <property type="entry name" value="OS02G0698100 PROTEIN"/>
    <property type="match status" value="1"/>
</dbReference>
<comment type="caution">
    <text evidence="3">The sequence shown here is derived from an EMBL/GenBank/DDBJ whole genome shotgun (WGS) entry which is preliminary data.</text>
</comment>
<feature type="domain" description="KIB1-4 beta-propeller" evidence="2">
    <location>
        <begin position="427"/>
        <end position="678"/>
    </location>
</feature>
<organism evidence="3 4">
    <name type="scientific">Panicum virgatum</name>
    <name type="common">Blackwell switchgrass</name>
    <dbReference type="NCBI Taxonomy" id="38727"/>
    <lineage>
        <taxon>Eukaryota</taxon>
        <taxon>Viridiplantae</taxon>
        <taxon>Streptophyta</taxon>
        <taxon>Embryophyta</taxon>
        <taxon>Tracheophyta</taxon>
        <taxon>Spermatophyta</taxon>
        <taxon>Magnoliopsida</taxon>
        <taxon>Liliopsida</taxon>
        <taxon>Poales</taxon>
        <taxon>Poaceae</taxon>
        <taxon>PACMAD clade</taxon>
        <taxon>Panicoideae</taxon>
        <taxon>Panicodae</taxon>
        <taxon>Paniceae</taxon>
        <taxon>Panicinae</taxon>
        <taxon>Panicum</taxon>
        <taxon>Panicum sect. Hiantes</taxon>
    </lineage>
</organism>
<evidence type="ECO:0000256" key="1">
    <source>
        <dbReference type="SAM" id="MobiDB-lite"/>
    </source>
</evidence>
<feature type="compositionally biased region" description="Low complexity" evidence="1">
    <location>
        <begin position="102"/>
        <end position="113"/>
    </location>
</feature>
<dbReference type="PANTHER" id="PTHR33800">
    <property type="entry name" value="OS06G0113600 PROTEIN"/>
    <property type="match status" value="1"/>
</dbReference>
<accession>A0A8T0RX35</accession>
<dbReference type="Pfam" id="PF03478">
    <property type="entry name" value="Beta-prop_KIB1-4"/>
    <property type="match status" value="1"/>
</dbReference>
<name>A0A8T0RX35_PANVG</name>
<gene>
    <name evidence="3" type="ORF">PVAP13_5NG243400</name>
</gene>
<protein>
    <recommendedName>
        <fullName evidence="2">KIB1-4 beta-propeller domain-containing protein</fullName>
    </recommendedName>
</protein>
<dbReference type="InterPro" id="IPR036047">
    <property type="entry name" value="F-box-like_dom_sf"/>
</dbReference>
<dbReference type="SUPFAM" id="SSF81383">
    <property type="entry name" value="F-box domain"/>
    <property type="match status" value="1"/>
</dbReference>
<feature type="region of interest" description="Disordered" evidence="1">
    <location>
        <begin position="40"/>
        <end position="86"/>
    </location>
</feature>
<sequence length="759" mass="83815">MYGPRSGSYQPPLPSTGYSRLALLPRRLSIAFSFASHPFLSKPRAPMASFPPADGGADPPTDDDPVGSPLTPPSRPLPSRGAALPRVTRKPRAFAPAAHQNPSSRARSSPISPASCLGRSQSFSICLDDGDLTSLFVPLPRALTAIMRSASQGMVYCICFHGEIPEFKSSTSWRAVMQNLLKTFISAILFEATGSSSLHLSRSFSHEPFFSVTVASRGYVCVQQFQGLKTLVAVTSEIKSRMSWSHALWELVQPLIYSDAALGTGYVGVSREHLIYVDGRYCFVWMIPTGETMVIFSVHWLFIPFPPINSSIVHASLTALVGMLTFYGNGLWCAHTWIGEPPDWAGLPEGLLQCIFPLIFCFRSLTAASHCCRSWRSVVSTLPRPFLLHPNLAPRTKKIWHIVAPTRVVRKGELQEYRIVTTPVLHTQYKLIGGSDGQLIFFNNSECYIQNIHTGSTITLSVPTCCTDIYYGVMSAQAESAEQYIILVGDSVLLRKNGAEGWVMRSLRRSNIGRIVDIVVTECSAFMMDAGKMLYTLSANLDVDLVPVSGPPRVPNHRARFGVPFGNFLRKQKAVIERNWLLESHGRIICIRYVQTKDWMAGFFAFCLDDDPAMDDFYESNVAHRLGLSRKQGCNTWKEIDGLGDCCVFLNMVSGVASFISDTPPRWGLTAGKIYMGDRDTLPWKSFSYGWVQYTTDDTMPLNAEWPSPLFLNSGYSLPRDEAGATNVADLWSEEKEDNSGTGLRDGSSGSSSAGSRYC</sequence>
<dbReference type="AlphaFoldDB" id="A0A8T0RX35"/>
<keyword evidence="4" id="KW-1185">Reference proteome</keyword>
<evidence type="ECO:0000259" key="2">
    <source>
        <dbReference type="Pfam" id="PF03478"/>
    </source>
</evidence>
<feature type="region of interest" description="Disordered" evidence="1">
    <location>
        <begin position="94"/>
        <end position="113"/>
    </location>
</feature>
<evidence type="ECO:0000313" key="4">
    <source>
        <dbReference type="Proteomes" id="UP000823388"/>
    </source>
</evidence>
<dbReference type="EMBL" id="CM029046">
    <property type="protein sequence ID" value="KAG2589338.1"/>
    <property type="molecule type" value="Genomic_DNA"/>
</dbReference>
<feature type="compositionally biased region" description="Low complexity" evidence="1">
    <location>
        <begin position="740"/>
        <end position="759"/>
    </location>
</feature>
<feature type="region of interest" description="Disordered" evidence="1">
    <location>
        <begin position="734"/>
        <end position="759"/>
    </location>
</feature>
<proteinExistence type="predicted"/>
<dbReference type="InterPro" id="IPR005174">
    <property type="entry name" value="KIB1-4_b-propeller"/>
</dbReference>
<reference evidence="3" key="1">
    <citation type="submission" date="2020-05" db="EMBL/GenBank/DDBJ databases">
        <title>WGS assembly of Panicum virgatum.</title>
        <authorList>
            <person name="Lovell J.T."/>
            <person name="Jenkins J."/>
            <person name="Shu S."/>
            <person name="Juenger T.E."/>
            <person name="Schmutz J."/>
        </authorList>
    </citation>
    <scope>NUCLEOTIDE SEQUENCE</scope>
    <source>
        <strain evidence="3">AP13</strain>
    </source>
</reference>
<dbReference type="Proteomes" id="UP000823388">
    <property type="component" value="Chromosome 5N"/>
</dbReference>
<evidence type="ECO:0000313" key="3">
    <source>
        <dbReference type="EMBL" id="KAG2589338.1"/>
    </source>
</evidence>